<feature type="region of interest" description="Disordered" evidence="1">
    <location>
        <begin position="159"/>
        <end position="227"/>
    </location>
</feature>
<keyword evidence="4" id="KW-1185">Reference proteome</keyword>
<dbReference type="PANTHER" id="PTHR13402:SF6">
    <property type="entry name" value="SECRETORY 16, ISOFORM I"/>
    <property type="match status" value="1"/>
</dbReference>
<dbReference type="InterPro" id="IPR024340">
    <property type="entry name" value="Sec16_CCD"/>
</dbReference>
<evidence type="ECO:0000256" key="1">
    <source>
        <dbReference type="SAM" id="MobiDB-lite"/>
    </source>
</evidence>
<evidence type="ECO:0000313" key="5">
    <source>
        <dbReference type="WBParaSite" id="PSU_v2.g14769.t1"/>
    </source>
</evidence>
<keyword evidence="2" id="KW-0812">Transmembrane</keyword>
<feature type="compositionally biased region" description="Acidic residues" evidence="1">
    <location>
        <begin position="173"/>
        <end position="186"/>
    </location>
</feature>
<feature type="domain" description="Sec16 central conserved" evidence="3">
    <location>
        <begin position="383"/>
        <end position="488"/>
    </location>
</feature>
<feature type="compositionally biased region" description="Polar residues" evidence="1">
    <location>
        <begin position="200"/>
        <end position="224"/>
    </location>
</feature>
<dbReference type="Pfam" id="PF12932">
    <property type="entry name" value="Sec16"/>
    <property type="match status" value="1"/>
</dbReference>
<keyword evidence="2" id="KW-0472">Membrane</keyword>
<evidence type="ECO:0000256" key="2">
    <source>
        <dbReference type="SAM" id="Phobius"/>
    </source>
</evidence>
<dbReference type="AlphaFoldDB" id="A0A914YBB1"/>
<dbReference type="GO" id="GO:0012507">
    <property type="term" value="C:ER to Golgi transport vesicle membrane"/>
    <property type="evidence" value="ECO:0007669"/>
    <property type="project" value="TreeGrafter"/>
</dbReference>
<protein>
    <submittedName>
        <fullName evidence="5">Sec16 central conserved domain-containing protein</fullName>
    </submittedName>
</protein>
<dbReference type="Proteomes" id="UP000887577">
    <property type="component" value="Unplaced"/>
</dbReference>
<keyword evidence="2" id="KW-1133">Transmembrane helix</keyword>
<evidence type="ECO:0000313" key="4">
    <source>
        <dbReference type="Proteomes" id="UP000887577"/>
    </source>
</evidence>
<organism evidence="4 5">
    <name type="scientific">Panagrolaimus superbus</name>
    <dbReference type="NCBI Taxonomy" id="310955"/>
    <lineage>
        <taxon>Eukaryota</taxon>
        <taxon>Metazoa</taxon>
        <taxon>Ecdysozoa</taxon>
        <taxon>Nematoda</taxon>
        <taxon>Chromadorea</taxon>
        <taxon>Rhabditida</taxon>
        <taxon>Tylenchina</taxon>
        <taxon>Panagrolaimomorpha</taxon>
        <taxon>Panagrolaimoidea</taxon>
        <taxon>Panagrolaimidae</taxon>
        <taxon>Panagrolaimus</taxon>
    </lineage>
</organism>
<name>A0A914YBB1_9BILA</name>
<accession>A0A914YBB1</accession>
<sequence>MDRHRFPPGNGGRPHSMQPLQQQQQQQISSLSRRTLGLRTPGTALLSQPKAIPALLKSTKADFGEDYIDSQRRNRFGRNGGARARSEIAEVLSNGGNSRMNASYYQHRRETSYNDDDRHSLKAVRSTSYYDRPRSSFEPAMNQSSAAVPRLIVRNRQDDWQEVERRHQNQYSTDEDFDDEEMDSAESDQLREELEMYNSRRGNPSQGYGGARTSSSYYAPSSRQPPLRQEFSENDICFFGMLKLTPQKARQFMTMKEPPPEFWNLTSVEKAAYLYYFSLYKQYIVPVVKFHKIFNREFFKYTADGDSDDVALMKICKHTYDEYDLRRQRINKQAYDRSRHHLFSDDRATPDSRATSYCDPLDESDITSVDSGAKEPHRFTKPHAFASFAVGGKLLILNPEYSISTVQLIDVKRKIRDRGNMRNIDAMEHFKGPLIIGETPSHTPLLFIERQINNIRNSEIYRQNPLSSDANDVLLIWRLLEMLIRQHGNVTGPDLARLLTENYSFSSPQKGVRGRADKEYLQATNGVEGHETGSPMFAAKDERRVDQRAMDRFTQFLLGGYIDEAIESATSDGLFFDALILAHRMFGNDRRKMEQIESKLLSYRDPQHPSLTLLSVASQMPVPILVSIFLYFFK</sequence>
<dbReference type="GO" id="GO:0007030">
    <property type="term" value="P:Golgi organization"/>
    <property type="evidence" value="ECO:0007669"/>
    <property type="project" value="TreeGrafter"/>
</dbReference>
<reference evidence="5" key="1">
    <citation type="submission" date="2022-11" db="UniProtKB">
        <authorList>
            <consortium name="WormBaseParasite"/>
        </authorList>
    </citation>
    <scope>IDENTIFICATION</scope>
</reference>
<dbReference type="GO" id="GO:0070973">
    <property type="term" value="P:protein localization to endoplasmic reticulum exit site"/>
    <property type="evidence" value="ECO:0007669"/>
    <property type="project" value="TreeGrafter"/>
</dbReference>
<dbReference type="PANTHER" id="PTHR13402">
    <property type="entry name" value="RGPR-RELATED"/>
    <property type="match status" value="1"/>
</dbReference>
<dbReference type="Gene3D" id="1.25.40.1030">
    <property type="match status" value="1"/>
</dbReference>
<dbReference type="WBParaSite" id="PSU_v2.g14769.t1">
    <property type="protein sequence ID" value="PSU_v2.g14769.t1"/>
    <property type="gene ID" value="PSU_v2.g14769"/>
</dbReference>
<feature type="transmembrane region" description="Helical" evidence="2">
    <location>
        <begin position="611"/>
        <end position="633"/>
    </location>
</feature>
<proteinExistence type="predicted"/>
<dbReference type="GO" id="GO:0070971">
    <property type="term" value="C:endoplasmic reticulum exit site"/>
    <property type="evidence" value="ECO:0007669"/>
    <property type="project" value="TreeGrafter"/>
</dbReference>
<evidence type="ECO:0000259" key="3">
    <source>
        <dbReference type="Pfam" id="PF12932"/>
    </source>
</evidence>
<feature type="region of interest" description="Disordered" evidence="1">
    <location>
        <begin position="1"/>
        <end position="30"/>
    </location>
</feature>